<feature type="non-terminal residue" evidence="4">
    <location>
        <position position="392"/>
    </location>
</feature>
<dbReference type="InterPro" id="IPR004835">
    <property type="entry name" value="Chitin_synth"/>
</dbReference>
<evidence type="ECO:0000256" key="1">
    <source>
        <dbReference type="ARBA" id="ARBA00004141"/>
    </source>
</evidence>
<dbReference type="Pfam" id="PF03142">
    <property type="entry name" value="Chitin_synth_2"/>
    <property type="match status" value="1"/>
</dbReference>
<keyword evidence="5" id="KW-1185">Reference proteome</keyword>
<dbReference type="OrthoDB" id="2270176at2759"/>
<proteinExistence type="predicted"/>
<sequence>MNLLTYQIDIQYDPSVVQSSYNALPSATNYTRQAYVILDGYVLDVTAYLRGATTVIPISSTVSSRSFALDRMFLPLDLTIFLYINLGKDISDYFDGNVTESPTLYRQCLVHLFKKGIVPSHVSSGCAQINPALWATMGAGLVYFIIRASLTYISRVSFVQRFLFSPIPENTSVTLYHQWPYTVLLVPCFAESFDTLKMTVDSLSRSTYEDSKKLLLFVCDGITTSAQEQKHTHDLLLEYLGYSCKDDPLCHPYTSLGQNKKKINHARVYSGFYETGRNRVPYLIIVKIGQPQEETDYYQSHMSTAPPGNRGKRDSIVLVLGFFERCMNLANNRLTPLEYEIFNQCYNVLGIDPRQLKYMMVTDADIQVQSDVVQKLVSRLEGDKRMLAVSGH</sequence>
<evidence type="ECO:0000256" key="3">
    <source>
        <dbReference type="ARBA" id="ARBA00023136"/>
    </source>
</evidence>
<dbReference type="PANTHER" id="PTHR22914">
    <property type="entry name" value="CHITIN SYNTHASE"/>
    <property type="match status" value="1"/>
</dbReference>
<dbReference type="GO" id="GO:0071944">
    <property type="term" value="C:cell periphery"/>
    <property type="evidence" value="ECO:0007669"/>
    <property type="project" value="TreeGrafter"/>
</dbReference>
<dbReference type="GO" id="GO:0004100">
    <property type="term" value="F:chitin synthase activity"/>
    <property type="evidence" value="ECO:0007669"/>
    <property type="project" value="InterPro"/>
</dbReference>
<comment type="subcellular location">
    <subcellularLocation>
        <location evidence="1">Membrane</location>
        <topology evidence="1">Multi-pass membrane protein</topology>
    </subcellularLocation>
</comment>
<keyword evidence="2" id="KW-0812">Transmembrane</keyword>
<comment type="caution">
    <text evidence="4">The sequence shown here is derived from an EMBL/GenBank/DDBJ whole genome shotgun (WGS) entry which is preliminary data.</text>
</comment>
<dbReference type="GO" id="GO:0016020">
    <property type="term" value="C:membrane"/>
    <property type="evidence" value="ECO:0007669"/>
    <property type="project" value="UniProtKB-SubCell"/>
</dbReference>
<reference evidence="4 5" key="1">
    <citation type="journal article" date="2018" name="G3 (Bethesda)">
        <title>Phylogenetic and Phylogenomic Definition of Rhizopus Species.</title>
        <authorList>
            <person name="Gryganskyi A.P."/>
            <person name="Golan J."/>
            <person name="Dolatabadi S."/>
            <person name="Mondo S."/>
            <person name="Robb S."/>
            <person name="Idnurm A."/>
            <person name="Muszewska A."/>
            <person name="Steczkiewicz K."/>
            <person name="Masonjones S."/>
            <person name="Liao H.L."/>
            <person name="Gajdeczka M.T."/>
            <person name="Anike F."/>
            <person name="Vuek A."/>
            <person name="Anishchenko I.M."/>
            <person name="Voigt K."/>
            <person name="de Hoog G.S."/>
            <person name="Smith M.E."/>
            <person name="Heitman J."/>
            <person name="Vilgalys R."/>
            <person name="Stajich J.E."/>
        </authorList>
    </citation>
    <scope>NUCLEOTIDE SEQUENCE [LARGE SCALE GENOMIC DNA]</scope>
    <source>
        <strain evidence="4 5">LSU 92-RS-03</strain>
    </source>
</reference>
<gene>
    <name evidence="4" type="ORF">CU098_000782</name>
</gene>
<evidence type="ECO:0000256" key="2">
    <source>
        <dbReference type="ARBA" id="ARBA00022692"/>
    </source>
</evidence>
<keyword evidence="3" id="KW-0472">Membrane</keyword>
<accession>A0A367IJQ7</accession>
<dbReference type="EMBL" id="PJQM01007635">
    <property type="protein sequence ID" value="RCH77905.1"/>
    <property type="molecule type" value="Genomic_DNA"/>
</dbReference>
<organism evidence="4 5">
    <name type="scientific">Rhizopus stolonifer</name>
    <name type="common">Rhizopus nigricans</name>
    <dbReference type="NCBI Taxonomy" id="4846"/>
    <lineage>
        <taxon>Eukaryota</taxon>
        <taxon>Fungi</taxon>
        <taxon>Fungi incertae sedis</taxon>
        <taxon>Mucoromycota</taxon>
        <taxon>Mucoromycotina</taxon>
        <taxon>Mucoromycetes</taxon>
        <taxon>Mucorales</taxon>
        <taxon>Mucorineae</taxon>
        <taxon>Rhizopodaceae</taxon>
        <taxon>Rhizopus</taxon>
    </lineage>
</organism>
<dbReference type="GO" id="GO:0006031">
    <property type="term" value="P:chitin biosynthetic process"/>
    <property type="evidence" value="ECO:0007669"/>
    <property type="project" value="TreeGrafter"/>
</dbReference>
<evidence type="ECO:0008006" key="6">
    <source>
        <dbReference type="Google" id="ProtNLM"/>
    </source>
</evidence>
<dbReference type="GO" id="GO:0030428">
    <property type="term" value="C:cell septum"/>
    <property type="evidence" value="ECO:0007669"/>
    <property type="project" value="TreeGrafter"/>
</dbReference>
<dbReference type="PANTHER" id="PTHR22914:SF41">
    <property type="entry name" value="CHITIN SYNTHASE 7"/>
    <property type="match status" value="1"/>
</dbReference>
<protein>
    <recommendedName>
        <fullName evidence="6">Chitin synthase</fullName>
    </recommendedName>
</protein>
<dbReference type="Proteomes" id="UP000253551">
    <property type="component" value="Unassembled WGS sequence"/>
</dbReference>
<dbReference type="STRING" id="4846.A0A367IJQ7"/>
<evidence type="ECO:0000313" key="5">
    <source>
        <dbReference type="Proteomes" id="UP000253551"/>
    </source>
</evidence>
<evidence type="ECO:0000313" key="4">
    <source>
        <dbReference type="EMBL" id="RCH77905.1"/>
    </source>
</evidence>
<dbReference type="AlphaFoldDB" id="A0A367IJQ7"/>
<name>A0A367IJQ7_RHIST</name>